<sequence length="534" mass="59132">MMEVPPINLLSRERIFPSSRSKSSNPQTVPLSVLDAAVAYFPSASGSWIFDRPHEEKVQQALSIESLCRSLREVLNSYPQWAGQLHWAPYNLNGGHTQRFRRLMLTYGAETDPGVELAIAHCPASLSSIVPDADGRRADNGCYDANQFSQLEVVSTSIPLALHNRTDYEGLPILIVQLTTFECGGISICTKFHHSIADAQTMINFVRDWAAVNRAMAAELEPPKFAHIYNPFELDNAAAGDIDTPKPDTELVQIAKSLPLHHYDYWASANGCPTWALPETEIPSALDPNTIEKFGTPLPWSTWDLSKPVSTYLIHFASQEIENMKLEAAKELGGVRVSHMDVLLSHVCGMIYRARGLQQDPEQVNLDVTFGFRQRVVPALSNNFMGSPITQAAVQMSGIDACDTLLGKRAVLIRSTLGKLNSSTIPALLHYYNHQVCAQRLWNTFLGQRTILFTSWHRQDIYNIEFATGATARCIGSHMPASDGCLQIMEADKSASGDTASSHWYDGGVSINLSLTTEAMNKLLKDPLLRKYKS</sequence>
<keyword evidence="1" id="KW-0808">Transferase</keyword>
<name>A0A8H7PDZ3_MORIS</name>
<evidence type="ECO:0000313" key="3">
    <source>
        <dbReference type="Proteomes" id="UP000654370"/>
    </source>
</evidence>
<dbReference type="Proteomes" id="UP000654370">
    <property type="component" value="Unassembled WGS sequence"/>
</dbReference>
<gene>
    <name evidence="2" type="ORF">INT43_008342</name>
</gene>
<evidence type="ECO:0000313" key="2">
    <source>
        <dbReference type="EMBL" id="KAG2171616.1"/>
    </source>
</evidence>
<dbReference type="PANTHER" id="PTHR31896">
    <property type="entry name" value="FAMILY REGULATORY PROTEIN, PUTATIVE (AFU_ORTHOLOGUE AFUA_3G14730)-RELATED"/>
    <property type="match status" value="1"/>
</dbReference>
<dbReference type="PANTHER" id="PTHR31896:SF64">
    <property type="entry name" value="TRICHOTHECENE 3-O-ACETYLTRANSFERASE"/>
    <property type="match status" value="1"/>
</dbReference>
<evidence type="ECO:0008006" key="4">
    <source>
        <dbReference type="Google" id="ProtNLM"/>
    </source>
</evidence>
<dbReference type="GO" id="GO:0016740">
    <property type="term" value="F:transferase activity"/>
    <property type="evidence" value="ECO:0007669"/>
    <property type="project" value="UniProtKB-KW"/>
</dbReference>
<dbReference type="InterPro" id="IPR051283">
    <property type="entry name" value="Sec_Metabolite_Acyltrans"/>
</dbReference>
<dbReference type="Gene3D" id="3.30.559.10">
    <property type="entry name" value="Chloramphenicol acetyltransferase-like domain"/>
    <property type="match status" value="2"/>
</dbReference>
<proteinExistence type="predicted"/>
<evidence type="ECO:0000256" key="1">
    <source>
        <dbReference type="ARBA" id="ARBA00022679"/>
    </source>
</evidence>
<comment type="caution">
    <text evidence="2">The sequence shown here is derived from an EMBL/GenBank/DDBJ whole genome shotgun (WGS) entry which is preliminary data.</text>
</comment>
<dbReference type="OrthoDB" id="2349063at2759"/>
<keyword evidence="3" id="KW-1185">Reference proteome</keyword>
<dbReference type="AlphaFoldDB" id="A0A8H7PDZ3"/>
<organism evidence="2 3">
    <name type="scientific">Mortierella isabellina</name>
    <name type="common">Filamentous fungus</name>
    <name type="synonym">Umbelopsis isabellina</name>
    <dbReference type="NCBI Taxonomy" id="91625"/>
    <lineage>
        <taxon>Eukaryota</taxon>
        <taxon>Fungi</taxon>
        <taxon>Fungi incertae sedis</taxon>
        <taxon>Mucoromycota</taxon>
        <taxon>Mucoromycotina</taxon>
        <taxon>Umbelopsidomycetes</taxon>
        <taxon>Umbelopsidales</taxon>
        <taxon>Umbelopsidaceae</taxon>
        <taxon>Umbelopsis</taxon>
    </lineage>
</organism>
<protein>
    <recommendedName>
        <fullName evidence="4">Transferase</fullName>
    </recommendedName>
</protein>
<dbReference type="EMBL" id="JAEPQZ010000020">
    <property type="protein sequence ID" value="KAG2171616.1"/>
    <property type="molecule type" value="Genomic_DNA"/>
</dbReference>
<dbReference type="InterPro" id="IPR023213">
    <property type="entry name" value="CAT-like_dom_sf"/>
</dbReference>
<accession>A0A8H7PDZ3</accession>
<dbReference type="Pfam" id="PF02458">
    <property type="entry name" value="Transferase"/>
    <property type="match status" value="2"/>
</dbReference>
<reference evidence="2" key="1">
    <citation type="submission" date="2020-12" db="EMBL/GenBank/DDBJ databases">
        <title>Metabolic potential, ecology and presence of endohyphal bacteria is reflected in genomic diversity of Mucoromycotina.</title>
        <authorList>
            <person name="Muszewska A."/>
            <person name="Okrasinska A."/>
            <person name="Steczkiewicz K."/>
            <person name="Drgas O."/>
            <person name="Orlowska M."/>
            <person name="Perlinska-Lenart U."/>
            <person name="Aleksandrzak-Piekarczyk T."/>
            <person name="Szatraj K."/>
            <person name="Zielenkiewicz U."/>
            <person name="Pilsyk S."/>
            <person name="Malc E."/>
            <person name="Mieczkowski P."/>
            <person name="Kruszewska J.S."/>
            <person name="Biernat P."/>
            <person name="Pawlowska J."/>
        </authorList>
    </citation>
    <scope>NUCLEOTIDE SEQUENCE</scope>
    <source>
        <strain evidence="2">WA0000067209</strain>
    </source>
</reference>